<name>A0AA88UHA4_9ASTE</name>
<comment type="caution">
    <text evidence="2">The sequence shown here is derived from an EMBL/GenBank/DDBJ whole genome shotgun (WGS) entry which is preliminary data.</text>
</comment>
<evidence type="ECO:0000313" key="2">
    <source>
        <dbReference type="EMBL" id="KAK2975137.1"/>
    </source>
</evidence>
<feature type="compositionally biased region" description="Basic and acidic residues" evidence="1">
    <location>
        <begin position="153"/>
        <end position="169"/>
    </location>
</feature>
<organism evidence="2 3">
    <name type="scientific">Escallonia rubra</name>
    <dbReference type="NCBI Taxonomy" id="112253"/>
    <lineage>
        <taxon>Eukaryota</taxon>
        <taxon>Viridiplantae</taxon>
        <taxon>Streptophyta</taxon>
        <taxon>Embryophyta</taxon>
        <taxon>Tracheophyta</taxon>
        <taxon>Spermatophyta</taxon>
        <taxon>Magnoliopsida</taxon>
        <taxon>eudicotyledons</taxon>
        <taxon>Gunneridae</taxon>
        <taxon>Pentapetalae</taxon>
        <taxon>asterids</taxon>
        <taxon>campanulids</taxon>
        <taxon>Escalloniales</taxon>
        <taxon>Escalloniaceae</taxon>
        <taxon>Escallonia</taxon>
    </lineage>
</organism>
<evidence type="ECO:0000313" key="3">
    <source>
        <dbReference type="Proteomes" id="UP001187471"/>
    </source>
</evidence>
<feature type="region of interest" description="Disordered" evidence="1">
    <location>
        <begin position="142"/>
        <end position="169"/>
    </location>
</feature>
<evidence type="ECO:0000256" key="1">
    <source>
        <dbReference type="SAM" id="MobiDB-lite"/>
    </source>
</evidence>
<dbReference type="Proteomes" id="UP001187471">
    <property type="component" value="Unassembled WGS sequence"/>
</dbReference>
<accession>A0AA88UHA4</accession>
<gene>
    <name evidence="2" type="ORF">RJ640_010817</name>
</gene>
<sequence>MAGVRRVDVVCRRWPDRDGKGRKSCQLLVCGSGGASFLGDINGALFGGLEAYAAACIGKDGQDETSEGMDKDQDSSKVVLRSSPNYSSCFALPKARIPIEYDWVLVPVLYGDCGVIQHKSAVENVHLSDDDVHDTFVHDEVEADDHDGGGVSRCDDDVTTPREDEAYGN</sequence>
<reference evidence="2" key="1">
    <citation type="submission" date="2022-12" db="EMBL/GenBank/DDBJ databases">
        <title>Draft genome assemblies for two species of Escallonia (Escalloniales).</title>
        <authorList>
            <person name="Chanderbali A."/>
            <person name="Dervinis C."/>
            <person name="Anghel I."/>
            <person name="Soltis D."/>
            <person name="Soltis P."/>
            <person name="Zapata F."/>
        </authorList>
    </citation>
    <scope>NUCLEOTIDE SEQUENCE</scope>
    <source>
        <strain evidence="2">UCBG92.1500</strain>
        <tissue evidence="2">Leaf</tissue>
    </source>
</reference>
<dbReference type="AlphaFoldDB" id="A0AA88UHA4"/>
<dbReference type="EMBL" id="JAVXUO010002228">
    <property type="protein sequence ID" value="KAK2975137.1"/>
    <property type="molecule type" value="Genomic_DNA"/>
</dbReference>
<keyword evidence="3" id="KW-1185">Reference proteome</keyword>
<protein>
    <submittedName>
        <fullName evidence="2">Uncharacterized protein</fullName>
    </submittedName>
</protein>
<proteinExistence type="predicted"/>